<evidence type="ECO:0000256" key="10">
    <source>
        <dbReference type="ARBA" id="ARBA00023204"/>
    </source>
</evidence>
<reference evidence="15 16" key="1">
    <citation type="submission" date="2014-05" db="EMBL/GenBank/DDBJ databases">
        <title>Draft genome sequence of a rare smut relative, Tilletiaria anomala UBC 951.</title>
        <authorList>
            <consortium name="DOE Joint Genome Institute"/>
            <person name="Toome M."/>
            <person name="Kuo A."/>
            <person name="Henrissat B."/>
            <person name="Lipzen A."/>
            <person name="Tritt A."/>
            <person name="Yoshinaga Y."/>
            <person name="Zane M."/>
            <person name="Barry K."/>
            <person name="Grigoriev I.V."/>
            <person name="Spatafora J.W."/>
            <person name="Aimea M.C."/>
        </authorList>
    </citation>
    <scope>NUCLEOTIDE SEQUENCE [LARGE SCALE GENOMIC DNA]</scope>
    <source>
        <strain evidence="15 16">UBC 951</strain>
    </source>
</reference>
<keyword evidence="7" id="KW-0067">ATP-binding</keyword>
<keyword evidence="10" id="KW-0234">DNA repair</keyword>
<dbReference type="Pfam" id="PF02463">
    <property type="entry name" value="SMC_N"/>
    <property type="match status" value="1"/>
</dbReference>
<keyword evidence="11" id="KW-0539">Nucleus</keyword>
<evidence type="ECO:0000256" key="13">
    <source>
        <dbReference type="SAM" id="MobiDB-lite"/>
    </source>
</evidence>
<keyword evidence="15" id="KW-0378">Hydrolase</keyword>
<dbReference type="OrthoDB" id="10072614at2759"/>
<evidence type="ECO:0000256" key="12">
    <source>
        <dbReference type="SAM" id="Coils"/>
    </source>
</evidence>
<dbReference type="InParanoid" id="A0A066WRL9"/>
<feature type="domain" description="RecF/RecN/SMC N-terminal" evidence="14">
    <location>
        <begin position="92"/>
        <end position="1107"/>
    </location>
</feature>
<keyword evidence="16" id="KW-1185">Reference proteome</keyword>
<evidence type="ECO:0000313" key="15">
    <source>
        <dbReference type="EMBL" id="KDN53305.1"/>
    </source>
</evidence>
<feature type="coiled-coil region" evidence="12">
    <location>
        <begin position="333"/>
        <end position="374"/>
    </location>
</feature>
<dbReference type="SUPFAM" id="SSF52540">
    <property type="entry name" value="P-loop containing nucleoside triphosphate hydrolases"/>
    <property type="match status" value="1"/>
</dbReference>
<dbReference type="PANTHER" id="PTHR19306:SF6">
    <property type="entry name" value="STRUCTURAL MAINTENANCE OF CHROMOSOMES PROTEIN 6"/>
    <property type="match status" value="1"/>
</dbReference>
<dbReference type="GO" id="GO:0030915">
    <property type="term" value="C:Smc5-Smc6 complex"/>
    <property type="evidence" value="ECO:0007669"/>
    <property type="project" value="TreeGrafter"/>
</dbReference>
<dbReference type="GO" id="GO:0005634">
    <property type="term" value="C:nucleus"/>
    <property type="evidence" value="ECO:0007669"/>
    <property type="project" value="UniProtKB-SubCell"/>
</dbReference>
<keyword evidence="8 12" id="KW-0175">Coiled coil</keyword>
<evidence type="ECO:0000313" key="16">
    <source>
        <dbReference type="Proteomes" id="UP000027361"/>
    </source>
</evidence>
<keyword evidence="4" id="KW-0158">Chromosome</keyword>
<accession>A0A066WRL9</accession>
<name>A0A066WRL9_TILAU</name>
<feature type="coiled-coil region" evidence="12">
    <location>
        <begin position="444"/>
        <end position="478"/>
    </location>
</feature>
<protein>
    <submittedName>
        <fullName evidence="15">p-loop containing nucleoside triphosphate hydrolase protein</fullName>
    </submittedName>
</protein>
<gene>
    <name evidence="15" type="ORF">K437DRAFT_253338</name>
</gene>
<feature type="region of interest" description="Disordered" evidence="13">
    <location>
        <begin position="998"/>
        <end position="1047"/>
    </location>
</feature>
<feature type="coiled-coil region" evidence="12">
    <location>
        <begin position="280"/>
        <end position="307"/>
    </location>
</feature>
<dbReference type="GO" id="GO:0000724">
    <property type="term" value="P:double-strand break repair via homologous recombination"/>
    <property type="evidence" value="ECO:0007669"/>
    <property type="project" value="TreeGrafter"/>
</dbReference>
<evidence type="ECO:0000256" key="6">
    <source>
        <dbReference type="ARBA" id="ARBA00022763"/>
    </source>
</evidence>
<evidence type="ECO:0000256" key="9">
    <source>
        <dbReference type="ARBA" id="ARBA00023172"/>
    </source>
</evidence>
<feature type="coiled-coil region" evidence="12">
    <location>
        <begin position="858"/>
        <end position="892"/>
    </location>
</feature>
<dbReference type="STRING" id="1037660.A0A066WRL9"/>
<dbReference type="AlphaFoldDB" id="A0A066WRL9"/>
<feature type="coiled-coil region" evidence="12">
    <location>
        <begin position="929"/>
        <end position="956"/>
    </location>
</feature>
<dbReference type="Gene3D" id="3.40.50.300">
    <property type="entry name" value="P-loop containing nucleotide triphosphate hydrolases"/>
    <property type="match status" value="2"/>
</dbReference>
<comment type="similarity">
    <text evidence="3">Belongs to the SMC family. SMC6 subfamily.</text>
</comment>
<dbReference type="GeneID" id="25263544"/>
<dbReference type="EMBL" id="JMSN01000003">
    <property type="protein sequence ID" value="KDN53305.1"/>
    <property type="molecule type" value="Genomic_DNA"/>
</dbReference>
<organism evidence="15 16">
    <name type="scientific">Tilletiaria anomala (strain ATCC 24038 / CBS 436.72 / UBC 951)</name>
    <dbReference type="NCBI Taxonomy" id="1037660"/>
    <lineage>
        <taxon>Eukaryota</taxon>
        <taxon>Fungi</taxon>
        <taxon>Dikarya</taxon>
        <taxon>Basidiomycota</taxon>
        <taxon>Ustilaginomycotina</taxon>
        <taxon>Exobasidiomycetes</taxon>
        <taxon>Georgefischeriales</taxon>
        <taxon>Tilletiariaceae</taxon>
        <taxon>Tilletiaria</taxon>
    </lineage>
</organism>
<evidence type="ECO:0000256" key="11">
    <source>
        <dbReference type="ARBA" id="ARBA00023242"/>
    </source>
</evidence>
<proteinExistence type="inferred from homology"/>
<feature type="coiled-coil region" evidence="12">
    <location>
        <begin position="696"/>
        <end position="829"/>
    </location>
</feature>
<dbReference type="InterPro" id="IPR003395">
    <property type="entry name" value="RecF/RecN/SMC_N"/>
</dbReference>
<evidence type="ECO:0000256" key="3">
    <source>
        <dbReference type="ARBA" id="ARBA00006793"/>
    </source>
</evidence>
<evidence type="ECO:0000256" key="2">
    <source>
        <dbReference type="ARBA" id="ARBA00004286"/>
    </source>
</evidence>
<dbReference type="GO" id="GO:0016787">
    <property type="term" value="F:hydrolase activity"/>
    <property type="evidence" value="ECO:0007669"/>
    <property type="project" value="UniProtKB-KW"/>
</dbReference>
<evidence type="ECO:0000256" key="7">
    <source>
        <dbReference type="ARBA" id="ARBA00022840"/>
    </source>
</evidence>
<feature type="region of interest" description="Disordered" evidence="13">
    <location>
        <begin position="1"/>
        <end position="60"/>
    </location>
</feature>
<evidence type="ECO:0000259" key="14">
    <source>
        <dbReference type="Pfam" id="PF02463"/>
    </source>
</evidence>
<evidence type="ECO:0000256" key="1">
    <source>
        <dbReference type="ARBA" id="ARBA00004123"/>
    </source>
</evidence>
<dbReference type="OMA" id="MCHDHFY"/>
<dbReference type="GO" id="GO:0035861">
    <property type="term" value="C:site of double-strand break"/>
    <property type="evidence" value="ECO:0007669"/>
    <property type="project" value="TreeGrafter"/>
</dbReference>
<keyword evidence="9" id="KW-0233">DNA recombination</keyword>
<evidence type="ECO:0000256" key="4">
    <source>
        <dbReference type="ARBA" id="ARBA00022454"/>
    </source>
</evidence>
<keyword evidence="6" id="KW-0227">DNA damage</keyword>
<comment type="caution">
    <text evidence="15">The sequence shown here is derived from an EMBL/GenBank/DDBJ whole genome shotgun (WGS) entry which is preliminary data.</text>
</comment>
<sequence>MAQGKRYADASASDDEYDRADSPIVHEPQNGPPKTKRARLQSNDASDDEDSNQSSSLARQTEHYADQMATQLAEEYRSRPVSRHEKADYGVIEKVELFNFMCHKRLSVQLGPNTNFIVGNNGSGKSAVLTAITAALGGKASCTNRGNSLKSFVKSGESAAEVILQIKNTGSEAFKHDVYGDRITIVRRINADGGGSWKLKGQDDRVKTTKREELDAMCDHMDIQVDNPMSVLSQDSARQFLSASNPDDKYLFFLKGTQLSQLAKEMDVMKSHEIQMKGLARKHKETLPELKQDLEEKRRRFALFEKQRLSKSRLEHLGTQYIWSQVAVQRNTRDRAQEDVAVQEGKIKKANAALEAAEAALEHANATISLLEEEKDKDQGVDDDLQTNEAAVQQELAAALAAEHQAKNRLHVINDEYASFKAKQTSIQKQLDDELKKIARQGEAETWNVRRMELQEKAKSLRENSDQLLAKQDVLESELPGLTHASANADEDLARGQARLRDLDARITSITNASREHLTAYGRNMPDIVRAINQDKQWRQKPIGPIGTLLSLKDQAWLPVIEAVLDKALNAFIVTNEEDRVRLNSLLRKYRGDGIPILKASDEPFDYSSGEPGSENLTILRTLEFQSDFVKRQLIIRHHIEKGVLVKQRRDGDALLRRHLPNVKVCFSQDMFKVTGGYRGSSTETLYSPHGPTRLSKDHQAQLAHYREERVAIEQNKGLLTEAAEKAKAELREKKQELNRTMETSKALKAALRKADDEIQQLTLRLQDNESSSVAHLQEMLDDVKVQMDQVAGQFGGAQTELSAAQEKVQEIEARHAEARKQLEERQSGQTKIMNFIEKEALRRVKHQQDRAHYVKQIGLYEAELVQKREVLKNEEEDLAELTRQAQEETGIQHMDLPRSMTPQKLEKEIAAIEKQMETVAQNTGGMGVEDAKMRLDAAQAAMRDVETKIETLERFQKSLKNSIHQRMQRWHEWRSLISIRAKALFTSHLEHRGFAGTLQFEHPGEKEDGSRTPGRLQIRVRTDASTNDGSGSKLRKEKDPRALSGGEKSFSTICLLLSLWEAINCPIRCLDEFDVFMDAGNRSIATKMILDAGQHNSRIQFILISPQGMANAKLGPETRVIVMKDPERGQGTLD</sequence>
<dbReference type="GO" id="GO:0003697">
    <property type="term" value="F:single-stranded DNA binding"/>
    <property type="evidence" value="ECO:0007669"/>
    <property type="project" value="TreeGrafter"/>
</dbReference>
<evidence type="ECO:0000256" key="8">
    <source>
        <dbReference type="ARBA" id="ARBA00023054"/>
    </source>
</evidence>
<dbReference type="HOGENOM" id="CLU_009063_0_0_1"/>
<dbReference type="FunCoup" id="A0A066WRL9">
    <property type="interactions" value="455"/>
</dbReference>
<dbReference type="Proteomes" id="UP000027361">
    <property type="component" value="Unassembled WGS sequence"/>
</dbReference>
<dbReference type="GO" id="GO:0005524">
    <property type="term" value="F:ATP binding"/>
    <property type="evidence" value="ECO:0007669"/>
    <property type="project" value="UniProtKB-KW"/>
</dbReference>
<dbReference type="GO" id="GO:0003684">
    <property type="term" value="F:damaged DNA binding"/>
    <property type="evidence" value="ECO:0007669"/>
    <property type="project" value="TreeGrafter"/>
</dbReference>
<keyword evidence="5" id="KW-0547">Nucleotide-binding</keyword>
<evidence type="ECO:0000256" key="5">
    <source>
        <dbReference type="ARBA" id="ARBA00022741"/>
    </source>
</evidence>
<dbReference type="InterPro" id="IPR027417">
    <property type="entry name" value="P-loop_NTPase"/>
</dbReference>
<comment type="subcellular location">
    <subcellularLocation>
        <location evidence="2">Chromosome</location>
    </subcellularLocation>
    <subcellularLocation>
        <location evidence="1">Nucleus</location>
    </subcellularLocation>
</comment>
<dbReference type="RefSeq" id="XP_013246144.1">
    <property type="nucleotide sequence ID" value="XM_013390690.1"/>
</dbReference>
<dbReference type="PANTHER" id="PTHR19306">
    <property type="entry name" value="STRUCTURAL MAINTENANCE OF CHROMOSOMES 5,6 SMC5, SMC6"/>
    <property type="match status" value="1"/>
</dbReference>